<dbReference type="Pfam" id="PF04800">
    <property type="entry name" value="NDUS4"/>
    <property type="match status" value="1"/>
</dbReference>
<dbReference type="PANTHER" id="PTHR12219">
    <property type="entry name" value="NADH-UBIQUINONE OXIDOREDUCTASE"/>
    <property type="match status" value="1"/>
</dbReference>
<name>A0A1I4AX45_9PROT</name>
<dbReference type="OrthoDB" id="9799572at2"/>
<keyword evidence="2" id="KW-0813">Transport</keyword>
<evidence type="ECO:0000256" key="6">
    <source>
        <dbReference type="ARBA" id="ARBA00023136"/>
    </source>
</evidence>
<accession>A0A1I4AX45</accession>
<evidence type="ECO:0000313" key="7">
    <source>
        <dbReference type="EMBL" id="SFK60497.1"/>
    </source>
</evidence>
<evidence type="ECO:0000313" key="8">
    <source>
        <dbReference type="Proteomes" id="UP000199473"/>
    </source>
</evidence>
<keyword evidence="6" id="KW-0472">Membrane</keyword>
<evidence type="ECO:0000256" key="1">
    <source>
        <dbReference type="ARBA" id="ARBA00004370"/>
    </source>
</evidence>
<sequence>MSRESQTARIYRQPKSAMQSGRARTADWVLAFAPLGPKRIDPLMGWSGSGDTNAQVSLRFPSQEAAIAYAQARGIPYDVEATPVVKADIKPKAYADNFRFGRTENWSH</sequence>
<protein>
    <submittedName>
        <fullName evidence="7">ETC complex I subunit conserved region</fullName>
    </submittedName>
</protein>
<dbReference type="InterPro" id="IPR006885">
    <property type="entry name" value="NADH_UbQ_FeS_4_mit-like"/>
</dbReference>
<evidence type="ECO:0000256" key="3">
    <source>
        <dbReference type="ARBA" id="ARBA00022660"/>
    </source>
</evidence>
<dbReference type="STRING" id="1123062.SAMN02745775_104218"/>
<comment type="subcellular location">
    <subcellularLocation>
        <location evidence="1">Membrane</location>
    </subcellularLocation>
</comment>
<evidence type="ECO:0000256" key="2">
    <source>
        <dbReference type="ARBA" id="ARBA00022448"/>
    </source>
</evidence>
<keyword evidence="3" id="KW-0679">Respiratory chain</keyword>
<dbReference type="Proteomes" id="UP000199473">
    <property type="component" value="Unassembled WGS sequence"/>
</dbReference>
<proteinExistence type="predicted"/>
<reference evidence="7 8" key="1">
    <citation type="submission" date="2016-10" db="EMBL/GenBank/DDBJ databases">
        <authorList>
            <person name="de Groot N.N."/>
        </authorList>
    </citation>
    <scope>NUCLEOTIDE SEQUENCE [LARGE SCALE GENOMIC DNA]</scope>
    <source>
        <strain evidence="7 8">DSM 19981</strain>
    </source>
</reference>
<dbReference type="PANTHER" id="PTHR12219:SF8">
    <property type="entry name" value="NADH DEHYDROGENASE [UBIQUINONE] IRON-SULFUR PROTEIN 4, MITOCHONDRIAL"/>
    <property type="match status" value="1"/>
</dbReference>
<evidence type="ECO:0000256" key="4">
    <source>
        <dbReference type="ARBA" id="ARBA00022946"/>
    </source>
</evidence>
<dbReference type="AlphaFoldDB" id="A0A1I4AX45"/>
<dbReference type="InterPro" id="IPR038532">
    <property type="entry name" value="NDUFS4-like_sf"/>
</dbReference>
<organism evidence="7 8">
    <name type="scientific">Falsiroseomonas stagni DSM 19981</name>
    <dbReference type="NCBI Taxonomy" id="1123062"/>
    <lineage>
        <taxon>Bacteria</taxon>
        <taxon>Pseudomonadati</taxon>
        <taxon>Pseudomonadota</taxon>
        <taxon>Alphaproteobacteria</taxon>
        <taxon>Acetobacterales</taxon>
        <taxon>Roseomonadaceae</taxon>
        <taxon>Falsiroseomonas</taxon>
    </lineage>
</organism>
<keyword evidence="5" id="KW-0249">Electron transport</keyword>
<dbReference type="GO" id="GO:0022900">
    <property type="term" value="P:electron transport chain"/>
    <property type="evidence" value="ECO:0007669"/>
    <property type="project" value="InterPro"/>
</dbReference>
<dbReference type="Gene3D" id="3.30.160.190">
    <property type="entry name" value="atu1810 like domain"/>
    <property type="match status" value="1"/>
</dbReference>
<dbReference type="EMBL" id="FOSQ01000004">
    <property type="protein sequence ID" value="SFK60497.1"/>
    <property type="molecule type" value="Genomic_DNA"/>
</dbReference>
<dbReference type="GO" id="GO:0016020">
    <property type="term" value="C:membrane"/>
    <property type="evidence" value="ECO:0007669"/>
    <property type="project" value="UniProtKB-SubCell"/>
</dbReference>
<evidence type="ECO:0000256" key="5">
    <source>
        <dbReference type="ARBA" id="ARBA00022982"/>
    </source>
</evidence>
<dbReference type="RefSeq" id="WP_092960249.1">
    <property type="nucleotide sequence ID" value="NZ_FOSQ01000004.1"/>
</dbReference>
<gene>
    <name evidence="7" type="ORF">SAMN02745775_104218</name>
</gene>
<keyword evidence="8" id="KW-1185">Reference proteome</keyword>
<keyword evidence="4" id="KW-0809">Transit peptide</keyword>